<accession>A0ABQ4ZR27</accession>
<name>A0ABQ4ZR27_9ASTR</name>
<evidence type="ECO:0000313" key="2">
    <source>
        <dbReference type="Proteomes" id="UP001151760"/>
    </source>
</evidence>
<organism evidence="1 2">
    <name type="scientific">Tanacetum coccineum</name>
    <dbReference type="NCBI Taxonomy" id="301880"/>
    <lineage>
        <taxon>Eukaryota</taxon>
        <taxon>Viridiplantae</taxon>
        <taxon>Streptophyta</taxon>
        <taxon>Embryophyta</taxon>
        <taxon>Tracheophyta</taxon>
        <taxon>Spermatophyta</taxon>
        <taxon>Magnoliopsida</taxon>
        <taxon>eudicotyledons</taxon>
        <taxon>Gunneridae</taxon>
        <taxon>Pentapetalae</taxon>
        <taxon>asterids</taxon>
        <taxon>campanulids</taxon>
        <taxon>Asterales</taxon>
        <taxon>Asteraceae</taxon>
        <taxon>Asteroideae</taxon>
        <taxon>Anthemideae</taxon>
        <taxon>Anthemidinae</taxon>
        <taxon>Tanacetum</taxon>
    </lineage>
</organism>
<keyword evidence="2" id="KW-1185">Reference proteome</keyword>
<protein>
    <submittedName>
        <fullName evidence="1">Uncharacterized protein</fullName>
    </submittedName>
</protein>
<proteinExistence type="predicted"/>
<sequence>MTDKILLEERDKKSRELWTFKSKSTLAGPFQAENRGNLTQQTKLNNISPEDKMGSSLCHWTSKRKKSMLNLSMCNGTRCTTMGMYYKVTRMCLPGAKEPNHGKPGEGRVHAMRSVVTLKSLVKRKQFMTSYQVLCVYSESRHLEKVGDVAYKLELLKEQGSQYVSPSFVEEHIEFMEKNCEVKWLKRKPYSIVKFNGI</sequence>
<reference evidence="1" key="2">
    <citation type="submission" date="2022-01" db="EMBL/GenBank/DDBJ databases">
        <authorList>
            <person name="Yamashiro T."/>
            <person name="Shiraishi A."/>
            <person name="Satake H."/>
            <person name="Nakayama K."/>
        </authorList>
    </citation>
    <scope>NUCLEOTIDE SEQUENCE</scope>
</reference>
<gene>
    <name evidence="1" type="ORF">Tco_0799702</name>
</gene>
<comment type="caution">
    <text evidence="1">The sequence shown here is derived from an EMBL/GenBank/DDBJ whole genome shotgun (WGS) entry which is preliminary data.</text>
</comment>
<evidence type="ECO:0000313" key="1">
    <source>
        <dbReference type="EMBL" id="GJS92734.1"/>
    </source>
</evidence>
<dbReference type="EMBL" id="BQNB010011603">
    <property type="protein sequence ID" value="GJS92734.1"/>
    <property type="molecule type" value="Genomic_DNA"/>
</dbReference>
<reference evidence="1" key="1">
    <citation type="journal article" date="2022" name="Int. J. Mol. Sci.">
        <title>Draft Genome of Tanacetum Coccineum: Genomic Comparison of Closely Related Tanacetum-Family Plants.</title>
        <authorList>
            <person name="Yamashiro T."/>
            <person name="Shiraishi A."/>
            <person name="Nakayama K."/>
            <person name="Satake H."/>
        </authorList>
    </citation>
    <scope>NUCLEOTIDE SEQUENCE</scope>
</reference>
<dbReference type="Proteomes" id="UP001151760">
    <property type="component" value="Unassembled WGS sequence"/>
</dbReference>